<dbReference type="InterPro" id="IPR034005">
    <property type="entry name" value="M3A_DCP"/>
</dbReference>
<sequence>MRQLFLTGAGILVLASAACKTTSHEGRGAAPTVPATPPSTAMSPSPETTSSQTNPLLDHWSGPYGGVPAFDRIRIEHFRPALETSMNEYRREISDLANDPAAPTFENTIAAFERLGQRFEEVSTLYGIWSSSLNGPEFQRIEREMAPRLAALSDEVIQNERLFQRIAAIYESPDKAKLTPEQQRLVWHHYTRFVRSGARLDAEKKKRLSELNQRLASLYTNFGQNVLADEEGYAVVLESEADLDGLPDSVRAGAAAAAAARGLAGKWAITNTRSSMEPFLTYSRRRDLREKVWRNYVNRGDNGDTHDNNAIISEILQLRAERAQLLGYATHAHWRLENTMARTPERAMSLMEAVWKPAVARVRQEVADMQALATKEGDKITIEPWDYRYYAEKVRKAKYDLDQNEVKPYLQLEKLREAMFWVAGELFGFTFTQVNDVPVYHPDVRVWEVKDKAQGKHVGLWYFDPYARPGKRSGAWMNAYRSQERFRGEITTIVSNNANFVKGQPGEPVLISWSDAETLFHEFGHALHGLSSDVNYPSLSGTAVVRDYVEFPSQLLEHWLDTPEVLNTYALHNQTAKPIPSELVAKIAKAATFNQGFATVEYLSSALVDMKLHLAGTKKIDPDAFERDTLQGLGMPKEIVMRHRTPQFGHVFAGDGYSAGYYSYLWSDTLTADAFEAFTEAKGPYDRDVASRLKKHVFSVGNTVDPAEGYRSFRGKDAGIDALMRKRGFPLPGAPKKKN</sequence>
<dbReference type="PANTHER" id="PTHR43660">
    <property type="entry name" value="DIPEPTIDYL CARBOXYPEPTIDASE"/>
    <property type="match status" value="1"/>
</dbReference>
<dbReference type="InterPro" id="IPR001567">
    <property type="entry name" value="Pept_M3A_M3B_dom"/>
</dbReference>
<dbReference type="PANTHER" id="PTHR43660:SF1">
    <property type="entry name" value="DIPEPTIDYL CARBOXYPEPTIDASE"/>
    <property type="match status" value="1"/>
</dbReference>
<dbReference type="AlphaFoldDB" id="A0A1L9AYG7"/>
<comment type="cofactor">
    <cofactor evidence="7">
        <name>Zn(2+)</name>
        <dbReference type="ChEBI" id="CHEBI:29105"/>
    </cofactor>
    <text evidence="7">Binds 1 zinc ion.</text>
</comment>
<evidence type="ECO:0000256" key="8">
    <source>
        <dbReference type="SAM" id="MobiDB-lite"/>
    </source>
</evidence>
<dbReference type="Gene3D" id="3.40.390.10">
    <property type="entry name" value="Collagenase (Catalytic Domain)"/>
    <property type="match status" value="1"/>
</dbReference>
<gene>
    <name evidence="10" type="ORF">BON30_41295</name>
</gene>
<organism evidence="10 11">
    <name type="scientific">Cystobacter ferrugineus</name>
    <dbReference type="NCBI Taxonomy" id="83449"/>
    <lineage>
        <taxon>Bacteria</taxon>
        <taxon>Pseudomonadati</taxon>
        <taxon>Myxococcota</taxon>
        <taxon>Myxococcia</taxon>
        <taxon>Myxococcales</taxon>
        <taxon>Cystobacterineae</taxon>
        <taxon>Archangiaceae</taxon>
        <taxon>Cystobacter</taxon>
    </lineage>
</organism>
<keyword evidence="3 7" id="KW-0479">Metal-binding</keyword>
<keyword evidence="5 7" id="KW-0862">Zinc</keyword>
<evidence type="ECO:0000313" key="11">
    <source>
        <dbReference type="Proteomes" id="UP000182229"/>
    </source>
</evidence>
<evidence type="ECO:0000313" key="10">
    <source>
        <dbReference type="EMBL" id="OJH35016.1"/>
    </source>
</evidence>
<dbReference type="InterPro" id="IPR024077">
    <property type="entry name" value="Neurolysin/TOP_dom2"/>
</dbReference>
<comment type="caution">
    <text evidence="10">The sequence shown here is derived from an EMBL/GenBank/DDBJ whole genome shotgun (WGS) entry which is preliminary data.</text>
</comment>
<dbReference type="OrthoDB" id="9773538at2"/>
<keyword evidence="4 7" id="KW-0378">Hydrolase</keyword>
<feature type="compositionally biased region" description="Low complexity" evidence="8">
    <location>
        <begin position="29"/>
        <end position="51"/>
    </location>
</feature>
<dbReference type="GO" id="GO:0046872">
    <property type="term" value="F:metal ion binding"/>
    <property type="evidence" value="ECO:0007669"/>
    <property type="project" value="UniProtKB-UniRule"/>
</dbReference>
<dbReference type="Proteomes" id="UP000182229">
    <property type="component" value="Unassembled WGS sequence"/>
</dbReference>
<dbReference type="STRING" id="83449.BON30_41295"/>
<proteinExistence type="inferred from homology"/>
<evidence type="ECO:0000256" key="3">
    <source>
        <dbReference type="ARBA" id="ARBA00022723"/>
    </source>
</evidence>
<dbReference type="EMBL" id="MPIN01000016">
    <property type="protein sequence ID" value="OJH35016.1"/>
    <property type="molecule type" value="Genomic_DNA"/>
</dbReference>
<dbReference type="Gene3D" id="1.10.1370.10">
    <property type="entry name" value="Neurolysin, domain 3"/>
    <property type="match status" value="1"/>
</dbReference>
<name>A0A1L9AYG7_9BACT</name>
<evidence type="ECO:0000256" key="4">
    <source>
        <dbReference type="ARBA" id="ARBA00022801"/>
    </source>
</evidence>
<dbReference type="CDD" id="cd06456">
    <property type="entry name" value="M3A_DCP"/>
    <property type="match status" value="1"/>
</dbReference>
<keyword evidence="2 7" id="KW-0645">Protease</keyword>
<dbReference type="PROSITE" id="PS51257">
    <property type="entry name" value="PROKAR_LIPOPROTEIN"/>
    <property type="match status" value="1"/>
</dbReference>
<keyword evidence="6 7" id="KW-0482">Metalloprotease</keyword>
<evidence type="ECO:0000256" key="7">
    <source>
        <dbReference type="RuleBase" id="RU003435"/>
    </source>
</evidence>
<dbReference type="GO" id="GO:0005829">
    <property type="term" value="C:cytosol"/>
    <property type="evidence" value="ECO:0007669"/>
    <property type="project" value="UniProtKB-ARBA"/>
</dbReference>
<evidence type="ECO:0000256" key="1">
    <source>
        <dbReference type="ARBA" id="ARBA00006040"/>
    </source>
</evidence>
<dbReference type="RefSeq" id="WP_071904069.1">
    <property type="nucleotide sequence ID" value="NZ_MPIN01000016.1"/>
</dbReference>
<dbReference type="InterPro" id="IPR045090">
    <property type="entry name" value="Pept_M3A_M3B"/>
</dbReference>
<evidence type="ECO:0000256" key="2">
    <source>
        <dbReference type="ARBA" id="ARBA00022670"/>
    </source>
</evidence>
<evidence type="ECO:0000256" key="5">
    <source>
        <dbReference type="ARBA" id="ARBA00022833"/>
    </source>
</evidence>
<evidence type="ECO:0000259" key="9">
    <source>
        <dbReference type="Pfam" id="PF01432"/>
    </source>
</evidence>
<feature type="region of interest" description="Disordered" evidence="8">
    <location>
        <begin position="23"/>
        <end position="58"/>
    </location>
</feature>
<dbReference type="GO" id="GO:0006508">
    <property type="term" value="P:proteolysis"/>
    <property type="evidence" value="ECO:0007669"/>
    <property type="project" value="UniProtKB-KW"/>
</dbReference>
<evidence type="ECO:0000256" key="6">
    <source>
        <dbReference type="ARBA" id="ARBA00023049"/>
    </source>
</evidence>
<protein>
    <submittedName>
        <fullName evidence="10">Peptidase M3</fullName>
    </submittedName>
</protein>
<dbReference type="FunFam" id="3.40.390.10:FF:000009">
    <property type="entry name" value="Oligopeptidase A"/>
    <property type="match status" value="1"/>
</dbReference>
<feature type="domain" description="Peptidase M3A/M3B catalytic" evidence="9">
    <location>
        <begin position="279"/>
        <end position="727"/>
    </location>
</feature>
<accession>A0A1L9AYG7</accession>
<dbReference type="Pfam" id="PF01432">
    <property type="entry name" value="Peptidase_M3"/>
    <property type="match status" value="1"/>
</dbReference>
<dbReference type="SUPFAM" id="SSF55486">
    <property type="entry name" value="Metalloproteases ('zincins'), catalytic domain"/>
    <property type="match status" value="1"/>
</dbReference>
<keyword evidence="11" id="KW-1185">Reference proteome</keyword>
<reference evidence="11" key="1">
    <citation type="submission" date="2016-11" db="EMBL/GenBank/DDBJ databases">
        <authorList>
            <person name="Shukria A."/>
            <person name="Stevens D.C."/>
        </authorList>
    </citation>
    <scope>NUCLEOTIDE SEQUENCE [LARGE SCALE GENOMIC DNA]</scope>
    <source>
        <strain evidence="11">Cbfe23</strain>
    </source>
</reference>
<dbReference type="InterPro" id="IPR024079">
    <property type="entry name" value="MetalloPept_cat_dom_sf"/>
</dbReference>
<dbReference type="GO" id="GO:0004222">
    <property type="term" value="F:metalloendopeptidase activity"/>
    <property type="evidence" value="ECO:0007669"/>
    <property type="project" value="InterPro"/>
</dbReference>
<dbReference type="GO" id="GO:0004180">
    <property type="term" value="F:carboxypeptidase activity"/>
    <property type="evidence" value="ECO:0007669"/>
    <property type="project" value="TreeGrafter"/>
</dbReference>
<comment type="similarity">
    <text evidence="1 7">Belongs to the peptidase M3 family.</text>
</comment>
<reference evidence="10 11" key="2">
    <citation type="submission" date="2016-12" db="EMBL/GenBank/DDBJ databases">
        <title>Draft Genome Sequence of Cystobacter ferrugineus Strain Cbfe23.</title>
        <authorList>
            <person name="Akbar S."/>
            <person name="Dowd S.E."/>
            <person name="Stevens D.C."/>
        </authorList>
    </citation>
    <scope>NUCLEOTIDE SEQUENCE [LARGE SCALE GENOMIC DNA]</scope>
    <source>
        <strain evidence="10 11">Cbfe23</strain>
    </source>
</reference>